<reference evidence="2 3" key="1">
    <citation type="submission" date="2018-08" db="EMBL/GenBank/DDBJ databases">
        <title>A genome reference for cultivated species of the human gut microbiota.</title>
        <authorList>
            <person name="Zou Y."/>
            <person name="Xue W."/>
            <person name="Luo G."/>
        </authorList>
    </citation>
    <scope>NUCLEOTIDE SEQUENCE [LARGE SCALE GENOMIC DNA]</scope>
    <source>
        <strain evidence="2 3">OM05-6AA</strain>
    </source>
</reference>
<proteinExistence type="predicted"/>
<keyword evidence="1" id="KW-1133">Transmembrane helix</keyword>
<accession>A0A3E5AMR0</accession>
<protein>
    <submittedName>
        <fullName evidence="2">Uncharacterized protein</fullName>
    </submittedName>
</protein>
<organism evidence="2 3">
    <name type="scientific">Agathobacter rectalis</name>
    <dbReference type="NCBI Taxonomy" id="39491"/>
    <lineage>
        <taxon>Bacteria</taxon>
        <taxon>Bacillati</taxon>
        <taxon>Bacillota</taxon>
        <taxon>Clostridia</taxon>
        <taxon>Lachnospirales</taxon>
        <taxon>Lachnospiraceae</taxon>
        <taxon>Agathobacter</taxon>
    </lineage>
</organism>
<dbReference type="EMBL" id="QSUG01000007">
    <property type="protein sequence ID" value="RGN22994.1"/>
    <property type="molecule type" value="Genomic_DNA"/>
</dbReference>
<dbReference type="AlphaFoldDB" id="A0A3E5AMR0"/>
<evidence type="ECO:0000313" key="3">
    <source>
        <dbReference type="Proteomes" id="UP000260970"/>
    </source>
</evidence>
<gene>
    <name evidence="2" type="ORF">DXB72_08180</name>
</gene>
<evidence type="ECO:0000313" key="2">
    <source>
        <dbReference type="EMBL" id="RGN22994.1"/>
    </source>
</evidence>
<keyword evidence="1" id="KW-0812">Transmembrane</keyword>
<feature type="transmembrane region" description="Helical" evidence="1">
    <location>
        <begin position="31"/>
        <end position="54"/>
    </location>
</feature>
<name>A0A3E5AMR0_9FIRM</name>
<dbReference type="Proteomes" id="UP000260970">
    <property type="component" value="Unassembled WGS sequence"/>
</dbReference>
<evidence type="ECO:0000256" key="1">
    <source>
        <dbReference type="SAM" id="Phobius"/>
    </source>
</evidence>
<keyword evidence="1" id="KW-0472">Membrane</keyword>
<sequence length="61" mass="6734">MPNSFFIRFASESMGCQNVQSSLALTPSRGNIVTCIALLFCCMLSIISCVLIVIKNYKNNK</sequence>
<comment type="caution">
    <text evidence="2">The sequence shown here is derived from an EMBL/GenBank/DDBJ whole genome shotgun (WGS) entry which is preliminary data.</text>
</comment>